<reference evidence="2 3" key="1">
    <citation type="submission" date="2018-09" db="EMBL/GenBank/DDBJ databases">
        <title>Acidovorax cavernicola nov. sp. isolated from Gruta de las Maravillas (Aracena, Spain).</title>
        <authorList>
            <person name="Jurado V."/>
            <person name="Gutierrez-Patricio S."/>
            <person name="Gonzalez-Pimentel J.L."/>
            <person name="Miller A.Z."/>
            <person name="Laiz L."/>
            <person name="Saiz-Jimenez C."/>
        </authorList>
    </citation>
    <scope>NUCLEOTIDE SEQUENCE [LARGE SCALE GENOMIC DNA]</scope>
    <source>
        <strain evidence="2 3">1011MAR4D40.2</strain>
    </source>
</reference>
<evidence type="ECO:0000259" key="1">
    <source>
        <dbReference type="Pfam" id="PF14534"/>
    </source>
</evidence>
<dbReference type="InterPro" id="IPR032710">
    <property type="entry name" value="NTF2-like_dom_sf"/>
</dbReference>
<name>A0A9X8CXR1_9BURK</name>
<comment type="caution">
    <text evidence="2">The sequence shown here is derived from an EMBL/GenBank/DDBJ whole genome shotgun (WGS) entry which is preliminary data.</text>
</comment>
<dbReference type="SUPFAM" id="SSF54427">
    <property type="entry name" value="NTF2-like"/>
    <property type="match status" value="1"/>
</dbReference>
<sequence>MSAPAQSGEIAVRAACLDLERRRQSALVALDLPALDQMFAADLVHIHSVGLVHDKAALLAHIEARRGFAAIERGPLEIRVLGDDAAVMTGAICNHMRAPDGSLSELRGMVTQIVRRTAAGWQFMHFQLTPLQ</sequence>
<dbReference type="InterPro" id="IPR027843">
    <property type="entry name" value="DUF4440"/>
</dbReference>
<keyword evidence="3" id="KW-1185">Reference proteome</keyword>
<proteinExistence type="predicted"/>
<dbReference type="Gene3D" id="3.10.450.50">
    <property type="match status" value="1"/>
</dbReference>
<accession>A0A9X8CXR1</accession>
<feature type="domain" description="DUF4440" evidence="1">
    <location>
        <begin position="18"/>
        <end position="122"/>
    </location>
</feature>
<dbReference type="Proteomes" id="UP000265619">
    <property type="component" value="Unassembled WGS sequence"/>
</dbReference>
<dbReference type="OrthoDB" id="8970742at2"/>
<dbReference type="RefSeq" id="WP_119558910.1">
    <property type="nucleotide sequence ID" value="NZ_QXMN01000281.1"/>
</dbReference>
<evidence type="ECO:0000313" key="2">
    <source>
        <dbReference type="EMBL" id="RIX69458.1"/>
    </source>
</evidence>
<dbReference type="AlphaFoldDB" id="A0A9X8CXR1"/>
<protein>
    <submittedName>
        <fullName evidence="2">Nuclear transport factor 2 family protein</fullName>
    </submittedName>
</protein>
<gene>
    <name evidence="2" type="ORF">D3H34_33140</name>
</gene>
<dbReference type="Pfam" id="PF14534">
    <property type="entry name" value="DUF4440"/>
    <property type="match status" value="1"/>
</dbReference>
<dbReference type="EMBL" id="QXMN01000281">
    <property type="protein sequence ID" value="RIX69458.1"/>
    <property type="molecule type" value="Genomic_DNA"/>
</dbReference>
<evidence type="ECO:0000313" key="3">
    <source>
        <dbReference type="Proteomes" id="UP000265619"/>
    </source>
</evidence>
<organism evidence="2 3">
    <name type="scientific">Acidovorax cavernicola</name>
    <dbReference type="NCBI Taxonomy" id="1675792"/>
    <lineage>
        <taxon>Bacteria</taxon>
        <taxon>Pseudomonadati</taxon>
        <taxon>Pseudomonadota</taxon>
        <taxon>Betaproteobacteria</taxon>
        <taxon>Burkholderiales</taxon>
        <taxon>Comamonadaceae</taxon>
        <taxon>Acidovorax</taxon>
    </lineage>
</organism>